<comment type="caution">
    <text evidence="2">The sequence shown here is derived from an EMBL/GenBank/DDBJ whole genome shotgun (WGS) entry which is preliminary data.</text>
</comment>
<dbReference type="PANTHER" id="PTHR47181">
    <property type="entry name" value="BRCA1 C TERMINUS DOMAIN CONTAINING PROTEIN, EXPRESSED"/>
    <property type="match status" value="1"/>
</dbReference>
<feature type="compositionally biased region" description="Polar residues" evidence="1">
    <location>
        <begin position="716"/>
        <end position="726"/>
    </location>
</feature>
<feature type="compositionally biased region" description="Basic and acidic residues" evidence="1">
    <location>
        <begin position="52"/>
        <end position="65"/>
    </location>
</feature>
<gene>
    <name evidence="2" type="ORF">PVAP13_2NG614900</name>
</gene>
<dbReference type="PANTHER" id="PTHR47181:SF6">
    <property type="entry name" value="BRCT DOMAIN-CONTAINING PROTEIN"/>
    <property type="match status" value="1"/>
</dbReference>
<feature type="region of interest" description="Disordered" evidence="1">
    <location>
        <begin position="695"/>
        <end position="764"/>
    </location>
</feature>
<feature type="region of interest" description="Disordered" evidence="1">
    <location>
        <begin position="114"/>
        <end position="145"/>
    </location>
</feature>
<protein>
    <submittedName>
        <fullName evidence="2">Uncharacterized protein</fullName>
    </submittedName>
</protein>
<feature type="compositionally biased region" description="Basic and acidic residues" evidence="1">
    <location>
        <begin position="126"/>
        <end position="140"/>
    </location>
</feature>
<feature type="compositionally biased region" description="Polar residues" evidence="1">
    <location>
        <begin position="609"/>
        <end position="623"/>
    </location>
</feature>
<accession>A0A8T0W3N8</accession>
<evidence type="ECO:0000313" key="3">
    <source>
        <dbReference type="Proteomes" id="UP000823388"/>
    </source>
</evidence>
<feature type="compositionally biased region" description="Basic and acidic residues" evidence="1">
    <location>
        <begin position="733"/>
        <end position="743"/>
    </location>
</feature>
<evidence type="ECO:0000256" key="1">
    <source>
        <dbReference type="SAM" id="MobiDB-lite"/>
    </source>
</evidence>
<feature type="region of interest" description="Disordered" evidence="1">
    <location>
        <begin position="243"/>
        <end position="311"/>
    </location>
</feature>
<organism evidence="2 3">
    <name type="scientific">Panicum virgatum</name>
    <name type="common">Blackwell switchgrass</name>
    <dbReference type="NCBI Taxonomy" id="38727"/>
    <lineage>
        <taxon>Eukaryota</taxon>
        <taxon>Viridiplantae</taxon>
        <taxon>Streptophyta</taxon>
        <taxon>Embryophyta</taxon>
        <taxon>Tracheophyta</taxon>
        <taxon>Spermatophyta</taxon>
        <taxon>Magnoliopsida</taxon>
        <taxon>Liliopsida</taxon>
        <taxon>Poales</taxon>
        <taxon>Poaceae</taxon>
        <taxon>PACMAD clade</taxon>
        <taxon>Panicoideae</taxon>
        <taxon>Panicodae</taxon>
        <taxon>Paniceae</taxon>
        <taxon>Panicinae</taxon>
        <taxon>Panicum</taxon>
        <taxon>Panicum sect. Hiantes</taxon>
    </lineage>
</organism>
<dbReference type="InterPro" id="IPR044254">
    <property type="entry name" value="At4g02110-like"/>
</dbReference>
<proteinExistence type="predicted"/>
<reference evidence="2" key="1">
    <citation type="submission" date="2020-05" db="EMBL/GenBank/DDBJ databases">
        <title>WGS assembly of Panicum virgatum.</title>
        <authorList>
            <person name="Lovell J.T."/>
            <person name="Jenkins J."/>
            <person name="Shu S."/>
            <person name="Juenger T.E."/>
            <person name="Schmutz J."/>
        </authorList>
    </citation>
    <scope>NUCLEOTIDE SEQUENCE</scope>
    <source>
        <strain evidence="2">AP13</strain>
    </source>
</reference>
<feature type="compositionally biased region" description="Basic and acidic residues" evidence="1">
    <location>
        <begin position="417"/>
        <end position="431"/>
    </location>
</feature>
<feature type="region of interest" description="Disordered" evidence="1">
    <location>
        <begin position="180"/>
        <end position="208"/>
    </location>
</feature>
<feature type="compositionally biased region" description="Polar residues" evidence="1">
    <location>
        <begin position="389"/>
        <end position="398"/>
    </location>
</feature>
<feature type="compositionally biased region" description="Polar residues" evidence="1">
    <location>
        <begin position="492"/>
        <end position="501"/>
    </location>
</feature>
<feature type="compositionally biased region" description="Polar residues" evidence="1">
    <location>
        <begin position="257"/>
        <end position="276"/>
    </location>
</feature>
<feature type="compositionally biased region" description="Polar residues" evidence="1">
    <location>
        <begin position="698"/>
        <end position="708"/>
    </location>
</feature>
<feature type="region of interest" description="Disordered" evidence="1">
    <location>
        <begin position="1"/>
        <end position="22"/>
    </location>
</feature>
<name>A0A8T0W3N8_PANVG</name>
<dbReference type="AlphaFoldDB" id="A0A8T0W3N8"/>
<sequence>MQSTKSFDIRAESGSAPDTKYATVSVDGDAHKTYPYRIYQSENDEAPADQVSRVEAKDHKRDTDTRASTLCTPNVHKSIAPAILADNRKIIEGNCLHSSNQINVNNDLRSNASEENCSKQVVHSPEMSRKVEQKDDRHIPDPQPTISQSFAEERLNMHESSLGPEDNSASISNQILGYSRRRPAKSVSPGANLRSAHQTPPPQRFKGDTSRVELIATPTGNNQDFSGHAETRGMQEKEVIKHANRSGGGHAQKRKSVLSSFSSKAPSEAPDSQTGKSSKENASEAAVSNLGRSPAESTKVGGHLNSDPAVNFSEKKMTGSFKSNLLSNRKTSLKVVSSTEVEKLPEDSSKDKNIVALGEVNTPALHETTIERRRAIAPSVDSEVRKESSGASLQNGDTEVTDAQHVNKIEAAGPCSKPEKVVSHQELEANPKDIPVNKVTDKHGTFPPKVSTSRVRNSGAKRSRNADNKAAPGLINSKSGVATKPMHDKVTSHGNVETQQAEGFCSPNAAKNAPSFAAEVLNKKSRNEVQSSSLGPNRKRNESLVSSKVEYVNMPLHTNTKGNHRKLSSTASTDENKGSSSQRGPYSESSKSVAKGSWTADVNMADSPTIDTTETIPSKSSFNEALPPENGEEHQMLPSSARADDHEIHTANKVPNNRVRKVVAKRKLSSVQKQKTGTEPCITANVLASGDKVVSSERAAQSSRNSDMVTVDQDLENTSEVRTNGTVGLLCKDAMEERSKDTQSSKSRSNKRQKTADLVDGSTD</sequence>
<feature type="compositionally biased region" description="Polar residues" evidence="1">
    <location>
        <begin position="568"/>
        <end position="592"/>
    </location>
</feature>
<feature type="region of interest" description="Disordered" evidence="1">
    <location>
        <begin position="40"/>
        <end position="66"/>
    </location>
</feature>
<feature type="region of interest" description="Disordered" evidence="1">
    <location>
        <begin position="378"/>
        <end position="636"/>
    </location>
</feature>
<dbReference type="EMBL" id="CM029040">
    <property type="protein sequence ID" value="KAG2639223.1"/>
    <property type="molecule type" value="Genomic_DNA"/>
</dbReference>
<keyword evidence="3" id="KW-1185">Reference proteome</keyword>
<evidence type="ECO:0000313" key="2">
    <source>
        <dbReference type="EMBL" id="KAG2639223.1"/>
    </source>
</evidence>
<dbReference type="Proteomes" id="UP000823388">
    <property type="component" value="Chromosome 2N"/>
</dbReference>